<evidence type="ECO:0000313" key="3">
    <source>
        <dbReference type="EMBL" id="JAP77207.1"/>
    </source>
</evidence>
<proteinExistence type="predicted"/>
<evidence type="ECO:0000256" key="2">
    <source>
        <dbReference type="SAM" id="SignalP"/>
    </source>
</evidence>
<feature type="chain" id="PRO_5007284814" description="Glycine rich superfamily member" evidence="2">
    <location>
        <begin position="26"/>
        <end position="135"/>
    </location>
</feature>
<evidence type="ECO:0000256" key="1">
    <source>
        <dbReference type="SAM" id="MobiDB-lite"/>
    </source>
</evidence>
<protein>
    <recommendedName>
        <fullName evidence="4">Glycine rich superfamily member</fullName>
    </recommendedName>
</protein>
<dbReference type="EMBL" id="GEDV01011350">
    <property type="protein sequence ID" value="JAP77207.1"/>
    <property type="molecule type" value="Transcribed_RNA"/>
</dbReference>
<feature type="region of interest" description="Disordered" evidence="1">
    <location>
        <begin position="36"/>
        <end position="56"/>
    </location>
</feature>
<evidence type="ECO:0008006" key="4">
    <source>
        <dbReference type="Google" id="ProtNLM"/>
    </source>
</evidence>
<feature type="signal peptide" evidence="2">
    <location>
        <begin position="1"/>
        <end position="25"/>
    </location>
</feature>
<sequence>MRAFVSIAVALVLVAQCGLAQGACADSYLCPLKPGDARPTKKPKPHIKLPPNWPWGNQWPRSGPKIGGWVPPPAYYQPDMQRVPPAVPQLDPRFGATLRPYYPPGPVPVPVPFSLPTLPPRKFPSSEPRYWWGMG</sequence>
<organism evidence="3">
    <name type="scientific">Rhipicephalus appendiculatus</name>
    <name type="common">Brown ear tick</name>
    <dbReference type="NCBI Taxonomy" id="34631"/>
    <lineage>
        <taxon>Eukaryota</taxon>
        <taxon>Metazoa</taxon>
        <taxon>Ecdysozoa</taxon>
        <taxon>Arthropoda</taxon>
        <taxon>Chelicerata</taxon>
        <taxon>Arachnida</taxon>
        <taxon>Acari</taxon>
        <taxon>Parasitiformes</taxon>
        <taxon>Ixodida</taxon>
        <taxon>Ixodoidea</taxon>
        <taxon>Ixodidae</taxon>
        <taxon>Rhipicephalinae</taxon>
        <taxon>Rhipicephalus</taxon>
        <taxon>Rhipicephalus</taxon>
    </lineage>
</organism>
<dbReference type="AlphaFoldDB" id="A0A131YE72"/>
<reference evidence="3" key="1">
    <citation type="journal article" date="2016" name="Ticks Tick Borne Dis.">
        <title>De novo assembly and annotation of the salivary gland transcriptome of Rhipicephalus appendiculatus male and female ticks during blood feeding.</title>
        <authorList>
            <person name="de Castro M.H."/>
            <person name="de Klerk D."/>
            <person name="Pienaar R."/>
            <person name="Latif A.A."/>
            <person name="Rees D.J."/>
            <person name="Mans B.J."/>
        </authorList>
    </citation>
    <scope>NUCLEOTIDE SEQUENCE</scope>
    <source>
        <tissue evidence="3">Salivary glands</tissue>
    </source>
</reference>
<keyword evidence="2" id="KW-0732">Signal</keyword>
<name>A0A131YE72_RHIAP</name>
<accession>A0A131YE72</accession>